<dbReference type="EC" id="2.4.1.18" evidence="10"/>
<evidence type="ECO:0000259" key="13">
    <source>
        <dbReference type="SMART" id="SM00642"/>
    </source>
</evidence>
<evidence type="ECO:0000256" key="5">
    <source>
        <dbReference type="ARBA" id="ARBA00022600"/>
    </source>
</evidence>
<dbReference type="InterPro" id="IPR013783">
    <property type="entry name" value="Ig-like_fold"/>
</dbReference>
<dbReference type="GO" id="GO:0043169">
    <property type="term" value="F:cation binding"/>
    <property type="evidence" value="ECO:0007669"/>
    <property type="project" value="InterPro"/>
</dbReference>
<dbReference type="Proteomes" id="UP000628448">
    <property type="component" value="Unassembled WGS sequence"/>
</dbReference>
<evidence type="ECO:0000313" key="14">
    <source>
        <dbReference type="EMBL" id="MBG9377620.1"/>
    </source>
</evidence>
<proteinExistence type="inferred from homology"/>
<dbReference type="Pfam" id="PF00128">
    <property type="entry name" value="Alpha-amylase"/>
    <property type="match status" value="1"/>
</dbReference>
<dbReference type="InterPro" id="IPR006048">
    <property type="entry name" value="A-amylase/branching_C"/>
</dbReference>
<comment type="caution">
    <text evidence="14">The sequence shown here is derived from an EMBL/GenBank/DDBJ whole genome shotgun (WGS) entry which is preliminary data.</text>
</comment>
<comment type="subunit">
    <text evidence="10">Monomer.</text>
</comment>
<feature type="region of interest" description="Disordered" evidence="12">
    <location>
        <begin position="1"/>
        <end position="40"/>
    </location>
</feature>
<evidence type="ECO:0000256" key="12">
    <source>
        <dbReference type="SAM" id="MobiDB-lite"/>
    </source>
</evidence>
<dbReference type="InterPro" id="IPR004193">
    <property type="entry name" value="Glyco_hydro_13_N"/>
</dbReference>
<protein>
    <recommendedName>
        <fullName evidence="10">1,4-alpha-glucan branching enzyme GlgB</fullName>
        <ecNumber evidence="10">2.4.1.18</ecNumber>
    </recommendedName>
    <alternativeName>
        <fullName evidence="10">1,4-alpha-D-glucan:1,4-alpha-D-glucan 6-glucosyl-transferase</fullName>
    </alternativeName>
    <alternativeName>
        <fullName evidence="10">Alpha-(1-&gt;4)-glucan branching enzyme</fullName>
    </alternativeName>
    <alternativeName>
        <fullName evidence="10">Glycogen branching enzyme</fullName>
        <shortName evidence="10">BE</shortName>
    </alternativeName>
</protein>
<dbReference type="EMBL" id="JADWYR010000002">
    <property type="protein sequence ID" value="MBG9377620.1"/>
    <property type="molecule type" value="Genomic_DNA"/>
</dbReference>
<keyword evidence="6 10" id="KW-0328">Glycosyltransferase</keyword>
<organism evidence="14 15">
    <name type="scientific">Panacibacter microcysteis</name>
    <dbReference type="NCBI Taxonomy" id="2793269"/>
    <lineage>
        <taxon>Bacteria</taxon>
        <taxon>Pseudomonadati</taxon>
        <taxon>Bacteroidota</taxon>
        <taxon>Chitinophagia</taxon>
        <taxon>Chitinophagales</taxon>
        <taxon>Chitinophagaceae</taxon>
        <taxon>Panacibacter</taxon>
    </lineage>
</organism>
<name>A0A931GWG5_9BACT</name>
<dbReference type="HAMAP" id="MF_00685">
    <property type="entry name" value="GlgB"/>
    <property type="match status" value="1"/>
</dbReference>
<dbReference type="GO" id="GO:0003844">
    <property type="term" value="F:1,4-alpha-glucan branching enzyme activity"/>
    <property type="evidence" value="ECO:0007669"/>
    <property type="project" value="UniProtKB-UniRule"/>
</dbReference>
<accession>A0A931GWG5</accession>
<dbReference type="Gene3D" id="2.60.40.1180">
    <property type="entry name" value="Golgi alpha-mannosidase II"/>
    <property type="match status" value="1"/>
</dbReference>
<dbReference type="PANTHER" id="PTHR43651">
    <property type="entry name" value="1,4-ALPHA-GLUCAN-BRANCHING ENZYME"/>
    <property type="match status" value="1"/>
</dbReference>
<keyword evidence="8 10" id="KW-0320">Glycogen biosynthesis</keyword>
<evidence type="ECO:0000256" key="6">
    <source>
        <dbReference type="ARBA" id="ARBA00022676"/>
    </source>
</evidence>
<evidence type="ECO:0000256" key="3">
    <source>
        <dbReference type="ARBA" id="ARBA00004964"/>
    </source>
</evidence>
<dbReference type="SMART" id="SM00642">
    <property type="entry name" value="Aamy"/>
    <property type="match status" value="1"/>
</dbReference>
<evidence type="ECO:0000256" key="1">
    <source>
        <dbReference type="ARBA" id="ARBA00000826"/>
    </source>
</evidence>
<dbReference type="SUPFAM" id="SSF51011">
    <property type="entry name" value="Glycosyl hydrolase domain"/>
    <property type="match status" value="1"/>
</dbReference>
<dbReference type="CDD" id="cd11322">
    <property type="entry name" value="AmyAc_Glg_BE"/>
    <property type="match status" value="1"/>
</dbReference>
<feature type="active site" description="Proton donor" evidence="10 11">
    <location>
        <position position="418"/>
    </location>
</feature>
<dbReference type="PIRSF" id="PIRSF000463">
    <property type="entry name" value="GlgB"/>
    <property type="match status" value="1"/>
</dbReference>
<dbReference type="NCBIfam" id="TIGR01515">
    <property type="entry name" value="branching_enzym"/>
    <property type="match status" value="1"/>
</dbReference>
<dbReference type="InterPro" id="IPR037439">
    <property type="entry name" value="Branching_enzy"/>
</dbReference>
<comment type="pathway">
    <text evidence="3 10">Glycan biosynthesis; glycogen biosynthesis.</text>
</comment>
<feature type="active site" description="Nucleophile" evidence="10 11">
    <location>
        <position position="365"/>
    </location>
</feature>
<dbReference type="InterPro" id="IPR006407">
    <property type="entry name" value="GlgB"/>
</dbReference>
<dbReference type="FunFam" id="3.20.20.80:FF:000003">
    <property type="entry name" value="1,4-alpha-glucan branching enzyme GlgB"/>
    <property type="match status" value="1"/>
</dbReference>
<sequence>MPAKSNSAKTQSKGDSIKKTKKNLKHDNSDQQPIQNTPPKYEDIHFVDSTKPVWNYSLFSQEDIQNFQQGTHYRLYELFGNKQLNVLGTPGTYFAVWAPNATQVSVTGNFNNWEKDAHQLFVRLDHSGIWEGFIPHVVAGESYKYHIHGFQGIQLDKGDPFAHLWEMRPLTASITWGTFYEWKDEAWMQQRTEHNKLTAPWSVYEVHLASWMRPDKFDEESYNTYAQITERLVPYVKEMGFTHVEFMPVMEHPFDGSWGYQGTGFFAPTSRFGAPQDFAAMVDAFHQAGIGVILDWVPSHFPYDSHGLFMFDGTHTYEYADMRKGYHPDWNSYIFNYARGEVKSFLISSARFWCDRFHADGLRVDAVSSMLRLDYSRNAGQWEPNEFGGNGNLEAIEFIKDLNATLYRDFSGIQTIAEEATDWPKISKPLYDGGLGFGMKWMMGWMHDTLDYFKMDPIYRQFHQDKFSFSMMYFHDENFMLPLSHDEVVHGKSPMLYKMPGDDWQKFANLRLLYTYMFTHPGGKLLFMGNEFAATTEWNYKSELQWNLLNFVSHGGMKYCIQKLNELYRGEPALHEKQFDPGGFEWVDLNHRADTVLSFRRKGENPKDDIVVILNMTPLVRNNWEVHVHGKNNWKEIFNSDSKEFWGTGDVFNPEIKAEMVDGDDNWYKLKIHLPALSAVVIK</sequence>
<keyword evidence="15" id="KW-1185">Reference proteome</keyword>
<comment type="catalytic activity">
    <reaction evidence="1 10">
        <text>Transfers a segment of a (1-&gt;4)-alpha-D-glucan chain to a primary hydroxy group in a similar glucan chain.</text>
        <dbReference type="EC" id="2.4.1.18"/>
    </reaction>
</comment>
<evidence type="ECO:0000256" key="9">
    <source>
        <dbReference type="ARBA" id="ARBA00023277"/>
    </source>
</evidence>
<keyword evidence="7 10" id="KW-0808">Transferase</keyword>
<feature type="compositionally biased region" description="Polar residues" evidence="12">
    <location>
        <begin position="1"/>
        <end position="14"/>
    </location>
</feature>
<gene>
    <name evidence="10 14" type="primary">glgB</name>
    <name evidence="14" type="ORF">I5907_15350</name>
</gene>
<feature type="domain" description="Glycosyl hydrolase family 13 catalytic" evidence="13">
    <location>
        <begin position="205"/>
        <end position="552"/>
    </location>
</feature>
<dbReference type="SUPFAM" id="SSF51445">
    <property type="entry name" value="(Trans)glycosidases"/>
    <property type="match status" value="1"/>
</dbReference>
<dbReference type="NCBIfam" id="NF003811">
    <property type="entry name" value="PRK05402.1"/>
    <property type="match status" value="1"/>
</dbReference>
<reference evidence="14" key="1">
    <citation type="submission" date="2020-11" db="EMBL/GenBank/DDBJ databases">
        <title>Bacterial whole genome sequence for Panacibacter sp. DH6.</title>
        <authorList>
            <person name="Le V."/>
            <person name="Ko S."/>
            <person name="Ahn C.-Y."/>
            <person name="Oh H.-M."/>
        </authorList>
    </citation>
    <scope>NUCLEOTIDE SEQUENCE</scope>
    <source>
        <strain evidence="14">DH6</strain>
    </source>
</reference>
<dbReference type="Pfam" id="PF02922">
    <property type="entry name" value="CBM_48"/>
    <property type="match status" value="1"/>
</dbReference>
<comment type="function">
    <text evidence="2 10">Catalyzes the formation of the alpha-1,6-glucosidic linkages in glycogen by scission of a 1,4-alpha-linked oligosaccharide from growing alpha-1,4-glucan chains and the subsequent attachment of the oligosaccharide to the alpha-1,6 position.</text>
</comment>
<keyword evidence="9 10" id="KW-0119">Carbohydrate metabolism</keyword>
<dbReference type="GO" id="GO:0005829">
    <property type="term" value="C:cytosol"/>
    <property type="evidence" value="ECO:0007669"/>
    <property type="project" value="TreeGrafter"/>
</dbReference>
<dbReference type="Gene3D" id="3.20.20.80">
    <property type="entry name" value="Glycosidases"/>
    <property type="match status" value="1"/>
</dbReference>
<dbReference type="InterPro" id="IPR013780">
    <property type="entry name" value="Glyco_hydro_b"/>
</dbReference>
<dbReference type="NCBIfam" id="NF008967">
    <property type="entry name" value="PRK12313.1"/>
    <property type="match status" value="1"/>
</dbReference>
<evidence type="ECO:0000256" key="7">
    <source>
        <dbReference type="ARBA" id="ARBA00022679"/>
    </source>
</evidence>
<evidence type="ECO:0000256" key="4">
    <source>
        <dbReference type="ARBA" id="ARBA00009000"/>
    </source>
</evidence>
<dbReference type="InterPro" id="IPR044143">
    <property type="entry name" value="GlgB_N_E_set_prok"/>
</dbReference>
<dbReference type="CDD" id="cd02855">
    <property type="entry name" value="E_set_GBE_prok_N"/>
    <property type="match status" value="1"/>
</dbReference>
<dbReference type="InterPro" id="IPR017853">
    <property type="entry name" value="GH"/>
</dbReference>
<comment type="similarity">
    <text evidence="4 10">Belongs to the glycosyl hydrolase 13 family. GlgB subfamily.</text>
</comment>
<evidence type="ECO:0000313" key="15">
    <source>
        <dbReference type="Proteomes" id="UP000628448"/>
    </source>
</evidence>
<evidence type="ECO:0000256" key="11">
    <source>
        <dbReference type="PIRSR" id="PIRSR000463-1"/>
    </source>
</evidence>
<dbReference type="GO" id="GO:0005978">
    <property type="term" value="P:glycogen biosynthetic process"/>
    <property type="evidence" value="ECO:0007669"/>
    <property type="project" value="UniProtKB-UniRule"/>
</dbReference>
<dbReference type="PANTHER" id="PTHR43651:SF3">
    <property type="entry name" value="1,4-ALPHA-GLUCAN-BRANCHING ENZYME"/>
    <property type="match status" value="1"/>
</dbReference>
<dbReference type="Gene3D" id="2.60.40.10">
    <property type="entry name" value="Immunoglobulins"/>
    <property type="match status" value="1"/>
</dbReference>
<dbReference type="InterPro" id="IPR006047">
    <property type="entry name" value="GH13_cat_dom"/>
</dbReference>
<dbReference type="GO" id="GO:0004553">
    <property type="term" value="F:hydrolase activity, hydrolyzing O-glycosyl compounds"/>
    <property type="evidence" value="ECO:0007669"/>
    <property type="project" value="InterPro"/>
</dbReference>
<evidence type="ECO:0000256" key="10">
    <source>
        <dbReference type="HAMAP-Rule" id="MF_00685"/>
    </source>
</evidence>
<evidence type="ECO:0000256" key="2">
    <source>
        <dbReference type="ARBA" id="ARBA00002953"/>
    </source>
</evidence>
<dbReference type="AlphaFoldDB" id="A0A931GWG5"/>
<keyword evidence="5 10" id="KW-0321">Glycogen metabolism</keyword>
<evidence type="ECO:0000256" key="8">
    <source>
        <dbReference type="ARBA" id="ARBA00023056"/>
    </source>
</evidence>
<dbReference type="Pfam" id="PF02806">
    <property type="entry name" value="Alpha-amylase_C"/>
    <property type="match status" value="1"/>
</dbReference>